<protein>
    <submittedName>
        <fullName evidence="3">Small secreted protein</fullName>
    </submittedName>
</protein>
<dbReference type="RefSeq" id="WP_062146269.1">
    <property type="nucleotide sequence ID" value="NZ_KQ947985.1"/>
</dbReference>
<feature type="compositionally biased region" description="Low complexity" evidence="2">
    <location>
        <begin position="192"/>
        <end position="204"/>
    </location>
</feature>
<reference evidence="3 4" key="1">
    <citation type="submission" date="2015-10" db="EMBL/GenBank/DDBJ databases">
        <title>Draft genome sequence of Streptomyces curacoi DSM 40107, type strain for the species Streptomyces curacoi.</title>
        <authorList>
            <person name="Ruckert C."/>
            <person name="Winkler A."/>
            <person name="Kalinowski J."/>
            <person name="Kampfer P."/>
            <person name="Glaeser S."/>
        </authorList>
    </citation>
    <scope>NUCLEOTIDE SEQUENCE [LARGE SCALE GENOMIC DNA]</scope>
    <source>
        <strain evidence="3 4">DSM 40107</strain>
    </source>
</reference>
<comment type="caution">
    <text evidence="3">The sequence shown here is derived from an EMBL/GenBank/DDBJ whole genome shotgun (WGS) entry which is preliminary data.</text>
</comment>
<dbReference type="EMBL" id="LMWJ01000005">
    <property type="protein sequence ID" value="KUM79527.1"/>
    <property type="molecule type" value="Genomic_DNA"/>
</dbReference>
<evidence type="ECO:0000313" key="3">
    <source>
        <dbReference type="EMBL" id="KUM79527.1"/>
    </source>
</evidence>
<evidence type="ECO:0000256" key="2">
    <source>
        <dbReference type="SAM" id="MobiDB-lite"/>
    </source>
</evidence>
<proteinExistence type="predicted"/>
<keyword evidence="1" id="KW-0175">Coiled coil</keyword>
<feature type="region of interest" description="Disordered" evidence="2">
    <location>
        <begin position="182"/>
        <end position="204"/>
    </location>
</feature>
<dbReference type="STRING" id="146536.AQI70_09180"/>
<evidence type="ECO:0000313" key="4">
    <source>
        <dbReference type="Proteomes" id="UP000054024"/>
    </source>
</evidence>
<evidence type="ECO:0000256" key="1">
    <source>
        <dbReference type="SAM" id="Coils"/>
    </source>
</evidence>
<name>A0A117PH91_9ACTN</name>
<keyword evidence="4" id="KW-1185">Reference proteome</keyword>
<accession>A0A117PH91</accession>
<dbReference type="Proteomes" id="UP000054024">
    <property type="component" value="Unassembled WGS sequence"/>
</dbReference>
<sequence length="204" mass="20954">MEGTDPVNKKLAAALSGGAVLVLALTGCTSDEGNPELDAWAKKVCDAVPTQNAKISAAYVAITKAAKDTTSTPKELQQADSKAFQDLADGYKARATLISNAGAPPGVEGGARIQKDVVKKLTALSAAYADLKKQVDGLNTKDQAKFASGLKDVSAEMKQVETQRKSAVKALKKLESGDTKKALASQEGCKQAASASASAPATDS</sequence>
<feature type="coiled-coil region" evidence="1">
    <location>
        <begin position="121"/>
        <end position="177"/>
    </location>
</feature>
<gene>
    <name evidence="3" type="ORF">AQI70_09180</name>
</gene>
<dbReference type="OrthoDB" id="4350650at2"/>
<organism evidence="3 4">
    <name type="scientific">Streptomyces curacoi</name>
    <dbReference type="NCBI Taxonomy" id="146536"/>
    <lineage>
        <taxon>Bacteria</taxon>
        <taxon>Bacillati</taxon>
        <taxon>Actinomycetota</taxon>
        <taxon>Actinomycetes</taxon>
        <taxon>Kitasatosporales</taxon>
        <taxon>Streptomycetaceae</taxon>
        <taxon>Streptomyces</taxon>
    </lineage>
</organism>
<dbReference type="AlphaFoldDB" id="A0A117PH91"/>